<dbReference type="AlphaFoldDB" id="A0A8S9ZPP9"/>
<proteinExistence type="predicted"/>
<evidence type="ECO:0000313" key="3">
    <source>
        <dbReference type="Proteomes" id="UP000605970"/>
    </source>
</evidence>
<reference evidence="2" key="1">
    <citation type="journal article" date="2020" name="Ecol. Evol.">
        <title>Genome structure and content of the rice root-knot nematode (Meloidogyne graminicola).</title>
        <authorList>
            <person name="Phan N.T."/>
            <person name="Danchin E.G.J."/>
            <person name="Klopp C."/>
            <person name="Perfus-Barbeoch L."/>
            <person name="Kozlowski D.K."/>
            <person name="Koutsovoulos G.D."/>
            <person name="Lopez-Roques C."/>
            <person name="Bouchez O."/>
            <person name="Zahm M."/>
            <person name="Besnard G."/>
            <person name="Bellafiore S."/>
        </authorList>
    </citation>
    <scope>NUCLEOTIDE SEQUENCE</scope>
    <source>
        <strain evidence="2">VN-18</strain>
    </source>
</reference>
<evidence type="ECO:0000313" key="2">
    <source>
        <dbReference type="EMBL" id="KAF7635568.1"/>
    </source>
</evidence>
<protein>
    <submittedName>
        <fullName evidence="2">Uncharacterized protein</fullName>
    </submittedName>
</protein>
<name>A0A8S9ZPP9_9BILA</name>
<dbReference type="Proteomes" id="UP000605970">
    <property type="component" value="Unassembled WGS sequence"/>
</dbReference>
<sequence length="63" mass="7074">MASNGFSVYENLNGKLGKILIENINGKWPKLMARKRYCLTLSSSKNQKHSGGELPNDENDFTD</sequence>
<organism evidence="2 3">
    <name type="scientific">Meloidogyne graminicola</name>
    <dbReference type="NCBI Taxonomy" id="189291"/>
    <lineage>
        <taxon>Eukaryota</taxon>
        <taxon>Metazoa</taxon>
        <taxon>Ecdysozoa</taxon>
        <taxon>Nematoda</taxon>
        <taxon>Chromadorea</taxon>
        <taxon>Rhabditida</taxon>
        <taxon>Tylenchina</taxon>
        <taxon>Tylenchomorpha</taxon>
        <taxon>Tylenchoidea</taxon>
        <taxon>Meloidogynidae</taxon>
        <taxon>Meloidogyninae</taxon>
        <taxon>Meloidogyne</taxon>
    </lineage>
</organism>
<feature type="region of interest" description="Disordered" evidence="1">
    <location>
        <begin position="44"/>
        <end position="63"/>
    </location>
</feature>
<gene>
    <name evidence="2" type="ORF">Mgra_00004955</name>
</gene>
<evidence type="ECO:0000256" key="1">
    <source>
        <dbReference type="SAM" id="MobiDB-lite"/>
    </source>
</evidence>
<keyword evidence="3" id="KW-1185">Reference proteome</keyword>
<accession>A0A8S9ZPP9</accession>
<comment type="caution">
    <text evidence="2">The sequence shown here is derived from an EMBL/GenBank/DDBJ whole genome shotgun (WGS) entry which is preliminary data.</text>
</comment>
<dbReference type="EMBL" id="JABEBT010000040">
    <property type="protein sequence ID" value="KAF7635568.1"/>
    <property type="molecule type" value="Genomic_DNA"/>
</dbReference>